<organism evidence="3 4">
    <name type="scientific">Teladorsagia circumcincta</name>
    <name type="common">Brown stomach worm</name>
    <name type="synonym">Ostertagia circumcincta</name>
    <dbReference type="NCBI Taxonomy" id="45464"/>
    <lineage>
        <taxon>Eukaryota</taxon>
        <taxon>Metazoa</taxon>
        <taxon>Ecdysozoa</taxon>
        <taxon>Nematoda</taxon>
        <taxon>Chromadorea</taxon>
        <taxon>Rhabditida</taxon>
        <taxon>Rhabditina</taxon>
        <taxon>Rhabditomorpha</taxon>
        <taxon>Strongyloidea</taxon>
        <taxon>Trichostrongylidae</taxon>
        <taxon>Teladorsagia</taxon>
    </lineage>
</organism>
<gene>
    <name evidence="3" type="ORF">TELCIR_13591</name>
</gene>
<dbReference type="PROSITE" id="PS00639">
    <property type="entry name" value="THIOL_PROTEASE_HIS"/>
    <property type="match status" value="1"/>
</dbReference>
<evidence type="ECO:0000313" key="3">
    <source>
        <dbReference type="EMBL" id="PIO64767.1"/>
    </source>
</evidence>
<evidence type="ECO:0000256" key="1">
    <source>
        <dbReference type="ARBA" id="ARBA00008455"/>
    </source>
</evidence>
<dbReference type="PANTHER" id="PTHR12411">
    <property type="entry name" value="CYSTEINE PROTEASE FAMILY C1-RELATED"/>
    <property type="match status" value="1"/>
</dbReference>
<evidence type="ECO:0000259" key="2">
    <source>
        <dbReference type="SMART" id="SM00645"/>
    </source>
</evidence>
<dbReference type="SUPFAM" id="SSF54001">
    <property type="entry name" value="Cysteine proteinases"/>
    <property type="match status" value="1"/>
</dbReference>
<reference evidence="3 4" key="1">
    <citation type="submission" date="2015-09" db="EMBL/GenBank/DDBJ databases">
        <title>Draft genome of the parasitic nematode Teladorsagia circumcincta isolate WARC Sus (inbred).</title>
        <authorList>
            <person name="Mitreva M."/>
        </authorList>
    </citation>
    <scope>NUCLEOTIDE SEQUENCE [LARGE SCALE GENOMIC DNA]</scope>
    <source>
        <strain evidence="3 4">S</strain>
    </source>
</reference>
<dbReference type="InterPro" id="IPR013128">
    <property type="entry name" value="Peptidase_C1A"/>
</dbReference>
<accession>A0A2G9U3E3</accession>
<dbReference type="Gene3D" id="3.90.70.10">
    <property type="entry name" value="Cysteine proteinases"/>
    <property type="match status" value="2"/>
</dbReference>
<dbReference type="InterPro" id="IPR000668">
    <property type="entry name" value="Peptidase_C1A_C"/>
</dbReference>
<evidence type="ECO:0000313" key="4">
    <source>
        <dbReference type="Proteomes" id="UP000230423"/>
    </source>
</evidence>
<sequence>MIGDLASIHEAKHTYRSSKYNWTGRPKFATVFGLVFATASAAFLPPSEQALREVEHLTGLELIEYINKAQNLFTVSSSAHFAQHPDDFKRRLMGSEYVTVPAELRVNEKTHDDINDASIPASFDARTHWPQCPSILTIRDQSSCEETVSVPHGYYKELSLGCSHDHSIREVVDSDIQSKHHDGPQISGAGCKPYPFPPCEHRGKADHYDPCPSHVEPTNACEHSCQDGYPLSYTNDKHFGATAYIVSKKMTDIQKEIMTNGPVEVSYNVYEDFGSYTGGIYVHTAGALRGGHAVKMIGWGTENGVPYWICSNSWNTDWGEKGFFRIIRGIDECGIESGVVAGEPKL</sequence>
<dbReference type="AlphaFoldDB" id="A0A2G9U3E3"/>
<dbReference type="CDD" id="cd02620">
    <property type="entry name" value="Peptidase_C1A_CathepsinB"/>
    <property type="match status" value="1"/>
</dbReference>
<keyword evidence="3" id="KW-0378">Hydrolase</keyword>
<feature type="domain" description="Peptidase C1A papain C-terminal" evidence="2">
    <location>
        <begin position="119"/>
        <end position="343"/>
    </location>
</feature>
<dbReference type="Pfam" id="PF00112">
    <property type="entry name" value="Peptidase_C1"/>
    <property type="match status" value="1"/>
</dbReference>
<dbReference type="GO" id="GO:0008234">
    <property type="term" value="F:cysteine-type peptidase activity"/>
    <property type="evidence" value="ECO:0007669"/>
    <property type="project" value="InterPro"/>
</dbReference>
<dbReference type="GO" id="GO:0006508">
    <property type="term" value="P:proteolysis"/>
    <property type="evidence" value="ECO:0007669"/>
    <property type="project" value="UniProtKB-KW"/>
</dbReference>
<dbReference type="Proteomes" id="UP000230423">
    <property type="component" value="Unassembled WGS sequence"/>
</dbReference>
<keyword evidence="3" id="KW-0645">Protease</keyword>
<dbReference type="OrthoDB" id="10058785at2759"/>
<dbReference type="InterPro" id="IPR038765">
    <property type="entry name" value="Papain-like_cys_pep_sf"/>
</dbReference>
<protein>
    <submittedName>
        <fullName evidence="3">Papain family cysteine protease</fullName>
    </submittedName>
</protein>
<keyword evidence="4" id="KW-1185">Reference proteome</keyword>
<proteinExistence type="inferred from homology"/>
<dbReference type="SMART" id="SM00645">
    <property type="entry name" value="Pept_C1"/>
    <property type="match status" value="1"/>
</dbReference>
<dbReference type="EMBL" id="KZ349591">
    <property type="protein sequence ID" value="PIO64767.1"/>
    <property type="molecule type" value="Genomic_DNA"/>
</dbReference>
<dbReference type="InterPro" id="IPR025660">
    <property type="entry name" value="Pept_his_AS"/>
</dbReference>
<comment type="similarity">
    <text evidence="1">Belongs to the peptidase C1 family.</text>
</comment>
<name>A0A2G9U3E3_TELCI</name>